<protein>
    <submittedName>
        <fullName evidence="2">Uncharacterized protein</fullName>
    </submittedName>
</protein>
<dbReference type="AlphaFoldDB" id="A0A453R5D8"/>
<dbReference type="EnsemblPlants" id="AET7Gv20466900.7">
    <property type="protein sequence ID" value="AET7Gv20466900.7"/>
    <property type="gene ID" value="AET7Gv20466900"/>
</dbReference>
<feature type="compositionally biased region" description="Low complexity" evidence="1">
    <location>
        <begin position="1"/>
        <end position="12"/>
    </location>
</feature>
<reference evidence="3" key="2">
    <citation type="journal article" date="2017" name="Nat. Plants">
        <title>The Aegilops tauschii genome reveals multiple impacts of transposons.</title>
        <authorList>
            <person name="Zhao G."/>
            <person name="Zou C."/>
            <person name="Li K."/>
            <person name="Wang K."/>
            <person name="Li T."/>
            <person name="Gao L."/>
            <person name="Zhang X."/>
            <person name="Wang H."/>
            <person name="Yang Z."/>
            <person name="Liu X."/>
            <person name="Jiang W."/>
            <person name="Mao L."/>
            <person name="Kong X."/>
            <person name="Jiao Y."/>
            <person name="Jia J."/>
        </authorList>
    </citation>
    <scope>NUCLEOTIDE SEQUENCE [LARGE SCALE GENOMIC DNA]</scope>
    <source>
        <strain evidence="3">cv. AL8/78</strain>
    </source>
</reference>
<dbReference type="Gramene" id="AET7Gv20466900.7">
    <property type="protein sequence ID" value="AET7Gv20466900.7"/>
    <property type="gene ID" value="AET7Gv20466900"/>
</dbReference>
<organism evidence="2 3">
    <name type="scientific">Aegilops tauschii subsp. strangulata</name>
    <name type="common">Goatgrass</name>
    <dbReference type="NCBI Taxonomy" id="200361"/>
    <lineage>
        <taxon>Eukaryota</taxon>
        <taxon>Viridiplantae</taxon>
        <taxon>Streptophyta</taxon>
        <taxon>Embryophyta</taxon>
        <taxon>Tracheophyta</taxon>
        <taxon>Spermatophyta</taxon>
        <taxon>Magnoliopsida</taxon>
        <taxon>Liliopsida</taxon>
        <taxon>Poales</taxon>
        <taxon>Poaceae</taxon>
        <taxon>BOP clade</taxon>
        <taxon>Pooideae</taxon>
        <taxon>Triticodae</taxon>
        <taxon>Triticeae</taxon>
        <taxon>Triticinae</taxon>
        <taxon>Aegilops</taxon>
    </lineage>
</organism>
<accession>A0A453R5D8</accession>
<evidence type="ECO:0000256" key="1">
    <source>
        <dbReference type="SAM" id="MobiDB-lite"/>
    </source>
</evidence>
<feature type="region of interest" description="Disordered" evidence="1">
    <location>
        <begin position="1"/>
        <end position="75"/>
    </location>
</feature>
<reference evidence="2" key="5">
    <citation type="journal article" date="2021" name="G3 (Bethesda)">
        <title>Aegilops tauschii genome assembly Aet v5.0 features greater sequence contiguity and improved annotation.</title>
        <authorList>
            <person name="Wang L."/>
            <person name="Zhu T."/>
            <person name="Rodriguez J.C."/>
            <person name="Deal K.R."/>
            <person name="Dubcovsky J."/>
            <person name="McGuire P.E."/>
            <person name="Lux T."/>
            <person name="Spannagl M."/>
            <person name="Mayer K.F.X."/>
            <person name="Baldrich P."/>
            <person name="Meyers B.C."/>
            <person name="Huo N."/>
            <person name="Gu Y.Q."/>
            <person name="Zhou H."/>
            <person name="Devos K.M."/>
            <person name="Bennetzen J.L."/>
            <person name="Unver T."/>
            <person name="Budak H."/>
            <person name="Gulick P.J."/>
            <person name="Galiba G."/>
            <person name="Kalapos B."/>
            <person name="Nelson D.R."/>
            <person name="Li P."/>
            <person name="You F.M."/>
            <person name="Luo M.C."/>
            <person name="Dvorak J."/>
        </authorList>
    </citation>
    <scope>NUCLEOTIDE SEQUENCE [LARGE SCALE GENOMIC DNA]</scope>
    <source>
        <strain evidence="2">cv. AL8/78</strain>
    </source>
</reference>
<dbReference type="Proteomes" id="UP000015105">
    <property type="component" value="Chromosome 7D"/>
</dbReference>
<proteinExistence type="predicted"/>
<evidence type="ECO:0000313" key="3">
    <source>
        <dbReference type="Proteomes" id="UP000015105"/>
    </source>
</evidence>
<name>A0A453R5D8_AEGTS</name>
<keyword evidence="3" id="KW-1185">Reference proteome</keyword>
<reference evidence="2" key="3">
    <citation type="journal article" date="2017" name="Nature">
        <title>Genome sequence of the progenitor of the wheat D genome Aegilops tauschii.</title>
        <authorList>
            <person name="Luo M.C."/>
            <person name="Gu Y.Q."/>
            <person name="Puiu D."/>
            <person name="Wang H."/>
            <person name="Twardziok S.O."/>
            <person name="Deal K.R."/>
            <person name="Huo N."/>
            <person name="Zhu T."/>
            <person name="Wang L."/>
            <person name="Wang Y."/>
            <person name="McGuire P.E."/>
            <person name="Liu S."/>
            <person name="Long H."/>
            <person name="Ramasamy R.K."/>
            <person name="Rodriguez J.C."/>
            <person name="Van S.L."/>
            <person name="Yuan L."/>
            <person name="Wang Z."/>
            <person name="Xia Z."/>
            <person name="Xiao L."/>
            <person name="Anderson O.D."/>
            <person name="Ouyang S."/>
            <person name="Liang Y."/>
            <person name="Zimin A.V."/>
            <person name="Pertea G."/>
            <person name="Qi P."/>
            <person name="Bennetzen J.L."/>
            <person name="Dai X."/>
            <person name="Dawson M.W."/>
            <person name="Muller H.G."/>
            <person name="Kugler K."/>
            <person name="Rivarola-Duarte L."/>
            <person name="Spannagl M."/>
            <person name="Mayer K.F.X."/>
            <person name="Lu F.H."/>
            <person name="Bevan M.W."/>
            <person name="Leroy P."/>
            <person name="Li P."/>
            <person name="You F.M."/>
            <person name="Sun Q."/>
            <person name="Liu Z."/>
            <person name="Lyons E."/>
            <person name="Wicker T."/>
            <person name="Salzberg S.L."/>
            <person name="Devos K.M."/>
            <person name="Dvorak J."/>
        </authorList>
    </citation>
    <scope>NUCLEOTIDE SEQUENCE [LARGE SCALE GENOMIC DNA]</scope>
    <source>
        <strain evidence="2">cv. AL8/78</strain>
    </source>
</reference>
<reference evidence="3" key="1">
    <citation type="journal article" date="2014" name="Science">
        <title>Ancient hybridizations among the ancestral genomes of bread wheat.</title>
        <authorList>
            <consortium name="International Wheat Genome Sequencing Consortium,"/>
            <person name="Marcussen T."/>
            <person name="Sandve S.R."/>
            <person name="Heier L."/>
            <person name="Spannagl M."/>
            <person name="Pfeifer M."/>
            <person name="Jakobsen K.S."/>
            <person name="Wulff B.B."/>
            <person name="Steuernagel B."/>
            <person name="Mayer K.F."/>
            <person name="Olsen O.A."/>
        </authorList>
    </citation>
    <scope>NUCLEOTIDE SEQUENCE [LARGE SCALE GENOMIC DNA]</scope>
    <source>
        <strain evidence="3">cv. AL8/78</strain>
    </source>
</reference>
<sequence>SVNVPSSAAALVPRRRAPPSYPPPPYAAGPVTPAHNRIQRTPSRAPRSVLRKRIEGGGRGAPRAVQRPQGQGLQP</sequence>
<reference evidence="2" key="4">
    <citation type="submission" date="2019-03" db="UniProtKB">
        <authorList>
            <consortium name="EnsemblPlants"/>
        </authorList>
    </citation>
    <scope>IDENTIFICATION</scope>
</reference>
<evidence type="ECO:0000313" key="2">
    <source>
        <dbReference type="EnsemblPlants" id="AET7Gv20466900.7"/>
    </source>
</evidence>